<feature type="chain" id="PRO_5012173949" description="Lipoprotein" evidence="1">
    <location>
        <begin position="24"/>
        <end position="239"/>
    </location>
</feature>
<keyword evidence="3" id="KW-1185">Reference proteome</keyword>
<name>A0A250ICR4_9BACT</name>
<accession>A0A250ICR4</accession>
<evidence type="ECO:0008006" key="4">
    <source>
        <dbReference type="Google" id="ProtNLM"/>
    </source>
</evidence>
<proteinExistence type="predicted"/>
<evidence type="ECO:0000313" key="2">
    <source>
        <dbReference type="EMBL" id="ATB28972.1"/>
    </source>
</evidence>
<gene>
    <name evidence="2" type="ORF">MEBOL_002421</name>
</gene>
<dbReference type="KEGG" id="mbd:MEBOL_002421"/>
<protein>
    <recommendedName>
        <fullName evidence="4">Lipoprotein</fullName>
    </recommendedName>
</protein>
<feature type="signal peptide" evidence="1">
    <location>
        <begin position="1"/>
        <end position="23"/>
    </location>
</feature>
<dbReference type="OrthoDB" id="1715597at2"/>
<keyword evidence="1" id="KW-0732">Signal</keyword>
<sequence length="239" mass="26703">MKTIRRTFAVTTFLLLTPLGAIAREPVKSLSEDLNGDGKKEAISLQWKEGDSTYVLKVGGSTAQGRGDESRVEGVSVVDLNTKDKWKELLVHIELPWDEHRLDIYGFDGKELKPLGSVPTLDQAHGNGIFLSDDWWGFWNRRDKYVLNREKWKIERMPQNVYYVGEEATVTTSFPLTFDRSGKDVVANLATNSKILVLAADPAIPGKLPWFLVKSSTGLLGWAEGEALTQNTTGLPFHE</sequence>
<evidence type="ECO:0000313" key="3">
    <source>
        <dbReference type="Proteomes" id="UP000217289"/>
    </source>
</evidence>
<reference evidence="2 3" key="1">
    <citation type="submission" date="2017-06" db="EMBL/GenBank/DDBJ databases">
        <authorList>
            <person name="Kim H.J."/>
            <person name="Triplett B.A."/>
        </authorList>
    </citation>
    <scope>NUCLEOTIDE SEQUENCE [LARGE SCALE GENOMIC DNA]</scope>
    <source>
        <strain evidence="2 3">DSM 14713</strain>
    </source>
</reference>
<evidence type="ECO:0000256" key="1">
    <source>
        <dbReference type="SAM" id="SignalP"/>
    </source>
</evidence>
<dbReference type="AlphaFoldDB" id="A0A250ICR4"/>
<dbReference type="EMBL" id="CP022163">
    <property type="protein sequence ID" value="ATB28972.1"/>
    <property type="molecule type" value="Genomic_DNA"/>
</dbReference>
<dbReference type="Proteomes" id="UP000217289">
    <property type="component" value="Chromosome"/>
</dbReference>
<dbReference type="RefSeq" id="WP_095977601.1">
    <property type="nucleotide sequence ID" value="NZ_CP022163.1"/>
</dbReference>
<organism evidence="2 3">
    <name type="scientific">Melittangium boletus DSM 14713</name>
    <dbReference type="NCBI Taxonomy" id="1294270"/>
    <lineage>
        <taxon>Bacteria</taxon>
        <taxon>Pseudomonadati</taxon>
        <taxon>Myxococcota</taxon>
        <taxon>Myxococcia</taxon>
        <taxon>Myxococcales</taxon>
        <taxon>Cystobacterineae</taxon>
        <taxon>Archangiaceae</taxon>
        <taxon>Melittangium</taxon>
    </lineage>
</organism>